<evidence type="ECO:0000313" key="3">
    <source>
        <dbReference type="EMBL" id="MFC4260853.1"/>
    </source>
</evidence>
<feature type="region of interest" description="Disordered" evidence="1">
    <location>
        <begin position="40"/>
        <end position="59"/>
    </location>
</feature>
<evidence type="ECO:0000313" key="4">
    <source>
        <dbReference type="Proteomes" id="UP001595798"/>
    </source>
</evidence>
<organism evidence="3 4">
    <name type="scientific">Marinobacter lacisalsi</name>
    <dbReference type="NCBI Taxonomy" id="475979"/>
    <lineage>
        <taxon>Bacteria</taxon>
        <taxon>Pseudomonadati</taxon>
        <taxon>Pseudomonadota</taxon>
        <taxon>Gammaproteobacteria</taxon>
        <taxon>Pseudomonadales</taxon>
        <taxon>Marinobacteraceae</taxon>
        <taxon>Marinobacter</taxon>
    </lineage>
</organism>
<comment type="caution">
    <text evidence="3">The sequence shown here is derived from an EMBL/GenBank/DDBJ whole genome shotgun (WGS) entry which is preliminary data.</text>
</comment>
<evidence type="ECO:0000256" key="1">
    <source>
        <dbReference type="SAM" id="MobiDB-lite"/>
    </source>
</evidence>
<gene>
    <name evidence="3" type="ORF">ACFOZ5_17685</name>
</gene>
<protein>
    <submittedName>
        <fullName evidence="3">Uncharacterized protein</fullName>
    </submittedName>
</protein>
<keyword evidence="4" id="KW-1185">Reference proteome</keyword>
<dbReference type="Proteomes" id="UP001595798">
    <property type="component" value="Unassembled WGS sequence"/>
</dbReference>
<dbReference type="EMBL" id="JBHSDI010000061">
    <property type="protein sequence ID" value="MFC4260853.1"/>
    <property type="molecule type" value="Genomic_DNA"/>
</dbReference>
<feature type="chain" id="PRO_5046124032" evidence="2">
    <location>
        <begin position="27"/>
        <end position="59"/>
    </location>
</feature>
<feature type="signal peptide" evidence="2">
    <location>
        <begin position="1"/>
        <end position="26"/>
    </location>
</feature>
<sequence length="59" mass="6190">MSQLVITSLKTLAVLVALMTASQSSARPLDIPVNTVQMPEAPAEPAIRKTTTDVEGVTP</sequence>
<evidence type="ECO:0000256" key="2">
    <source>
        <dbReference type="SAM" id="SignalP"/>
    </source>
</evidence>
<name>A0ABV8QM28_9GAMM</name>
<reference evidence="4" key="1">
    <citation type="journal article" date="2019" name="Int. J. Syst. Evol. Microbiol.">
        <title>The Global Catalogue of Microorganisms (GCM) 10K type strain sequencing project: providing services to taxonomists for standard genome sequencing and annotation.</title>
        <authorList>
            <consortium name="The Broad Institute Genomics Platform"/>
            <consortium name="The Broad Institute Genome Sequencing Center for Infectious Disease"/>
            <person name="Wu L."/>
            <person name="Ma J."/>
        </authorList>
    </citation>
    <scope>NUCLEOTIDE SEQUENCE [LARGE SCALE GENOMIC DNA]</scope>
    <source>
        <strain evidence="4">CECT 7297</strain>
    </source>
</reference>
<accession>A0ABV8QM28</accession>
<proteinExistence type="predicted"/>
<keyword evidence="2" id="KW-0732">Signal</keyword>
<dbReference type="RefSeq" id="WP_379889796.1">
    <property type="nucleotide sequence ID" value="NZ_JBHSDI010000061.1"/>
</dbReference>